<evidence type="ECO:0000256" key="1">
    <source>
        <dbReference type="SAM" id="Phobius"/>
    </source>
</evidence>
<sequence length="94" mass="10475">MTDDIAFALIVNPCRLQPQTASVLEQKMDRKNMQRYINIVTIVLGFVIASAVAWELLFPGSYLAKITGFIAFGALCIFLRAVPPKFFIPKPKAD</sequence>
<proteinExistence type="predicted"/>
<feature type="transmembrane region" description="Helical" evidence="1">
    <location>
        <begin position="62"/>
        <end position="82"/>
    </location>
</feature>
<dbReference type="AlphaFoldDB" id="A0A845HGB0"/>
<evidence type="ECO:0000313" key="3">
    <source>
        <dbReference type="Proteomes" id="UP000484875"/>
    </source>
</evidence>
<dbReference type="Proteomes" id="UP000484875">
    <property type="component" value="Unassembled WGS sequence"/>
</dbReference>
<reference evidence="2 3" key="1">
    <citation type="submission" date="2019-12" db="EMBL/GenBank/DDBJ databases">
        <title>Novel species isolated from a subtropical stream in China.</title>
        <authorList>
            <person name="Lu H."/>
        </authorList>
    </citation>
    <scope>NUCLEOTIDE SEQUENCE [LARGE SCALE GENOMIC DNA]</scope>
    <source>
        <strain evidence="2 3">FT107W</strain>
    </source>
</reference>
<gene>
    <name evidence="2" type="ORF">GTP81_11595</name>
</gene>
<feature type="transmembrane region" description="Helical" evidence="1">
    <location>
        <begin position="36"/>
        <end position="56"/>
    </location>
</feature>
<keyword evidence="1" id="KW-0812">Transmembrane</keyword>
<keyword evidence="1" id="KW-1133">Transmembrane helix</keyword>
<comment type="caution">
    <text evidence="2">The sequence shown here is derived from an EMBL/GenBank/DDBJ whole genome shotgun (WGS) entry which is preliminary data.</text>
</comment>
<protein>
    <submittedName>
        <fullName evidence="2">Uncharacterized protein</fullName>
    </submittedName>
</protein>
<organism evidence="2 3">
    <name type="scientific">Duganella vulcania</name>
    <dbReference type="NCBI Taxonomy" id="2692166"/>
    <lineage>
        <taxon>Bacteria</taxon>
        <taxon>Pseudomonadati</taxon>
        <taxon>Pseudomonadota</taxon>
        <taxon>Betaproteobacteria</taxon>
        <taxon>Burkholderiales</taxon>
        <taxon>Oxalobacteraceae</taxon>
        <taxon>Telluria group</taxon>
        <taxon>Duganella</taxon>
    </lineage>
</organism>
<name>A0A845HGB0_9BURK</name>
<dbReference type="RefSeq" id="WP_161090021.1">
    <property type="nucleotide sequence ID" value="NZ_WWCV01000017.1"/>
</dbReference>
<keyword evidence="1" id="KW-0472">Membrane</keyword>
<evidence type="ECO:0000313" key="2">
    <source>
        <dbReference type="EMBL" id="MYN17397.1"/>
    </source>
</evidence>
<keyword evidence="3" id="KW-1185">Reference proteome</keyword>
<accession>A0A845HGB0</accession>
<dbReference type="EMBL" id="WWCV01000017">
    <property type="protein sequence ID" value="MYN17397.1"/>
    <property type="molecule type" value="Genomic_DNA"/>
</dbReference>